<dbReference type="EMBL" id="JBHRTN010000018">
    <property type="protein sequence ID" value="MFC3126588.1"/>
    <property type="molecule type" value="Genomic_DNA"/>
</dbReference>
<evidence type="ECO:0000256" key="1">
    <source>
        <dbReference type="SAM" id="MobiDB-lite"/>
    </source>
</evidence>
<dbReference type="InterPro" id="IPR006837">
    <property type="entry name" value="Divergent_DAC"/>
</dbReference>
<proteinExistence type="predicted"/>
<name>A0ABV7G1M0_9PROT</name>
<evidence type="ECO:0000313" key="3">
    <source>
        <dbReference type="Proteomes" id="UP001595593"/>
    </source>
</evidence>
<protein>
    <submittedName>
        <fullName evidence="2">Divergent polysaccharide deacetylase family protein</fullName>
    </submittedName>
</protein>
<dbReference type="SUPFAM" id="SSF88713">
    <property type="entry name" value="Glycoside hydrolase/deacetylase"/>
    <property type="match status" value="1"/>
</dbReference>
<accession>A0ABV7G1M0</accession>
<dbReference type="PANTHER" id="PTHR30105">
    <property type="entry name" value="UNCHARACTERIZED YIBQ-RELATED"/>
    <property type="match status" value="1"/>
</dbReference>
<dbReference type="RefSeq" id="WP_379598013.1">
    <property type="nucleotide sequence ID" value="NZ_JBHRTN010000018.1"/>
</dbReference>
<dbReference type="Pfam" id="PF04748">
    <property type="entry name" value="Polysacc_deac_2"/>
    <property type="match status" value="1"/>
</dbReference>
<keyword evidence="3" id="KW-1185">Reference proteome</keyword>
<dbReference type="Proteomes" id="UP001595593">
    <property type="component" value="Unassembled WGS sequence"/>
</dbReference>
<feature type="compositionally biased region" description="Pro residues" evidence="1">
    <location>
        <begin position="89"/>
        <end position="111"/>
    </location>
</feature>
<dbReference type="PANTHER" id="PTHR30105:SF2">
    <property type="entry name" value="DIVERGENT POLYSACCHARIDE DEACETYLASE SUPERFAMILY"/>
    <property type="match status" value="1"/>
</dbReference>
<dbReference type="Gene3D" id="3.20.20.370">
    <property type="entry name" value="Glycoside hydrolase/deacetylase"/>
    <property type="match status" value="1"/>
</dbReference>
<reference evidence="3" key="1">
    <citation type="journal article" date="2019" name="Int. J. Syst. Evol. Microbiol.">
        <title>The Global Catalogue of Microorganisms (GCM) 10K type strain sequencing project: providing services to taxonomists for standard genome sequencing and annotation.</title>
        <authorList>
            <consortium name="The Broad Institute Genomics Platform"/>
            <consortium name="The Broad Institute Genome Sequencing Center for Infectious Disease"/>
            <person name="Wu L."/>
            <person name="Ma J."/>
        </authorList>
    </citation>
    <scope>NUCLEOTIDE SEQUENCE [LARGE SCALE GENOMIC DNA]</scope>
    <source>
        <strain evidence="3">KCTC 52094</strain>
    </source>
</reference>
<gene>
    <name evidence="2" type="ORF">ACFOD4_16105</name>
</gene>
<organism evidence="2 3">
    <name type="scientific">Teichococcus globiformis</name>
    <dbReference type="NCBI Taxonomy" id="2307229"/>
    <lineage>
        <taxon>Bacteria</taxon>
        <taxon>Pseudomonadati</taxon>
        <taxon>Pseudomonadota</taxon>
        <taxon>Alphaproteobacteria</taxon>
        <taxon>Acetobacterales</taxon>
        <taxon>Roseomonadaceae</taxon>
        <taxon>Roseomonas</taxon>
    </lineage>
</organism>
<dbReference type="InterPro" id="IPR011330">
    <property type="entry name" value="Glyco_hydro/deAcase_b/a-brl"/>
</dbReference>
<dbReference type="CDD" id="cd10936">
    <property type="entry name" value="CE4_DAC2"/>
    <property type="match status" value="1"/>
</dbReference>
<sequence length="380" mass="39055">MSGSRLAWRALGLFWLLVLGGACGGVALLHSWGPPPEAVPGAPATLPSPLPNIHSHAPPPMAAEEPLAAPELGGDPQTGGTVQDFAATPLPPAAPAEPWRAPPEAPPPPPLAQRAGPTTGGAIAPPQAALLEPSAHGPLPRIGADGRQPREAYAAAFRDEGLPRIALVIGGFAESPLRAEEAIRRLPAGVTLAFSPLAPQPDALLEQARQRGLEVVMALPLDSSGTAPGAHVLRASLGWTENQERLERALGRFAGYAGTIGAVGGQRGERFTANEAQRAALEAALQRRGLFFIDARPGVGDAASVDQILDEPLTGGEVQYRLQALEAVARQRGHAIGLAAEPAPLLVERIVAWAAGLGARGLALAPASAVVQPPAIESTR</sequence>
<feature type="compositionally biased region" description="Low complexity" evidence="1">
    <location>
        <begin position="62"/>
        <end position="72"/>
    </location>
</feature>
<feature type="region of interest" description="Disordered" evidence="1">
    <location>
        <begin position="40"/>
        <end position="125"/>
    </location>
</feature>
<comment type="caution">
    <text evidence="2">The sequence shown here is derived from an EMBL/GenBank/DDBJ whole genome shotgun (WGS) entry which is preliminary data.</text>
</comment>
<evidence type="ECO:0000313" key="2">
    <source>
        <dbReference type="EMBL" id="MFC3126588.1"/>
    </source>
</evidence>
<dbReference type="PROSITE" id="PS51257">
    <property type="entry name" value="PROKAR_LIPOPROTEIN"/>
    <property type="match status" value="1"/>
</dbReference>